<dbReference type="InterPro" id="IPR051677">
    <property type="entry name" value="AfsR-DnrI-RedD_regulator"/>
</dbReference>
<feature type="domain" description="Bacterial transcriptional activator" evidence="1">
    <location>
        <begin position="961"/>
        <end position="1107"/>
    </location>
</feature>
<dbReference type="Gene3D" id="1.25.40.10">
    <property type="entry name" value="Tetratricopeptide repeat domain"/>
    <property type="match status" value="1"/>
</dbReference>
<proteinExistence type="predicted"/>
<dbReference type="RefSeq" id="WP_117679979.1">
    <property type="nucleotide sequence ID" value="NZ_QSRJ01000010.1"/>
</dbReference>
<dbReference type="PANTHER" id="PTHR35807">
    <property type="entry name" value="TRANSCRIPTIONAL REGULATOR REDD-RELATED"/>
    <property type="match status" value="1"/>
</dbReference>
<evidence type="ECO:0000259" key="1">
    <source>
        <dbReference type="SMART" id="SM01043"/>
    </source>
</evidence>
<dbReference type="Gene3D" id="1.10.10.10">
    <property type="entry name" value="Winged helix-like DNA-binding domain superfamily/Winged helix DNA-binding domain"/>
    <property type="match status" value="1"/>
</dbReference>
<gene>
    <name evidence="2" type="ORF">DXC81_08240</name>
</gene>
<sequence length="1116" mass="123833">MSGRYYRFIDKNIAPLKIEHLTVAVNGKKDASGISKSKQYKRKALTFTDGMAGNGARIARRGRCAACGALTKIALESYCLLKVGNFQTRLTRAGPYPCIKERMEGDKMGTSAETVGDSVQTVDEPAAQVQSTHKADTGLSQQKRVAMVPREQLMRSISAMGRDAGIVLVQAPAGFGKTSLLLLYSAWVKEDPQRGQARLIDASRREIKGVIEFLDDAAHESIAAVRPLLGLDNVSVKNKDEAQELASAVRACREAGCEIVLVCEPGQAELVTALGDSAKVGARQLCVQPQEYATWIKTLMIDSTLDAYRLTAGIPSLVSALQTIAGEKRSSELLEREVERVVGSVLKTLSGRRDSLYQTICLLLLLGSGSLREVRRGGCRVQSRQMQRLMHDYPIVVYAPDTEEFSCLGERDAALGRLRAAIARRHPEYVERAVRILLRVDRVDDAVRLMESFMDVARRVEAIASRPMAFAFAGQASFVRSAMVEAGEEACCRAGLGLVLASWACALITGEYRTARNAADRLAREAMRISREVDADEWDRALAFNEYWGGGAGTALPVLSKEMQKRATYGAAVQLRRARHITRSLIERGRVPVGEHREHEATCPNALDVPSMLLEMAFDLGQIMCDGPSVQGEVDARLQDEIARASEKRLEAVVNRLRAVAAMGRLMAGRPVVDERAFVDAERTSLRESDHTAQLFCTVAQGWMDFSMGQQLNASFRAQQAGKTAPDDLTFVRAWAKLLECATRLRSTSRMIISQEADLLDLSVETDDAADAWATTLLLSAAHHDAELSAWFSMHRDILLAEWLRPQVRLAMFHLGEMSAAVRRLVPPSMVVKFQLGDAAARNAELEVLDAVLEPQIGQISIRLFGGLRVERNGHVLTGHDWKRKRASVLAARLALVLGSYIGRGQLIDEMWPNSTYKRARQNLYGAITALIQALGQQQDGVQYVIKQGKSIGLNAEFVTTDLMQFDILARQVLLKRTGMTNRQLIDACLKMEQIYTGALYVPDSGDVTCFVRLRRSYQSKFIDCMVRGIDLSIEENDLPSATWLVEAALKHEPTREDVVRHAMTVYNLNGRKREVVELYGSHLYYLHHELHMEPEDETRLLYENIMGEKRVNELL</sequence>
<evidence type="ECO:0000313" key="3">
    <source>
        <dbReference type="Proteomes" id="UP000260943"/>
    </source>
</evidence>
<name>A0A3E4QPX4_9ACTN</name>
<dbReference type="EMBL" id="QSRJ01000010">
    <property type="protein sequence ID" value="RGL08363.1"/>
    <property type="molecule type" value="Genomic_DNA"/>
</dbReference>
<evidence type="ECO:0000313" key="2">
    <source>
        <dbReference type="EMBL" id="RGL08363.1"/>
    </source>
</evidence>
<comment type="caution">
    <text evidence="2">The sequence shown here is derived from an EMBL/GenBank/DDBJ whole genome shotgun (WGS) entry which is preliminary data.</text>
</comment>
<dbReference type="InterPro" id="IPR005158">
    <property type="entry name" value="BTAD"/>
</dbReference>
<accession>A0A3E4QPX4</accession>
<dbReference type="InterPro" id="IPR011990">
    <property type="entry name" value="TPR-like_helical_dom_sf"/>
</dbReference>
<dbReference type="Pfam" id="PF03704">
    <property type="entry name" value="BTAD"/>
    <property type="match status" value="1"/>
</dbReference>
<dbReference type="Proteomes" id="UP000260943">
    <property type="component" value="Unassembled WGS sequence"/>
</dbReference>
<dbReference type="AlphaFoldDB" id="A0A3E4QPX4"/>
<dbReference type="InterPro" id="IPR036388">
    <property type="entry name" value="WH-like_DNA-bd_sf"/>
</dbReference>
<dbReference type="SUPFAM" id="SSF48452">
    <property type="entry name" value="TPR-like"/>
    <property type="match status" value="1"/>
</dbReference>
<dbReference type="SMART" id="SM01043">
    <property type="entry name" value="BTAD"/>
    <property type="match status" value="1"/>
</dbReference>
<protein>
    <recommendedName>
        <fullName evidence="1">Bacterial transcriptional activator domain-containing protein</fullName>
    </recommendedName>
</protein>
<reference evidence="2 3" key="1">
    <citation type="submission" date="2018-08" db="EMBL/GenBank/DDBJ databases">
        <title>A genome reference for cultivated species of the human gut microbiota.</title>
        <authorList>
            <person name="Zou Y."/>
            <person name="Xue W."/>
            <person name="Luo G."/>
        </authorList>
    </citation>
    <scope>NUCLEOTIDE SEQUENCE [LARGE SCALE GENOMIC DNA]</scope>
    <source>
        <strain evidence="2 3">TF08-14</strain>
    </source>
</reference>
<organism evidence="2 3">
    <name type="scientific">Collinsella tanakaei</name>
    <dbReference type="NCBI Taxonomy" id="626935"/>
    <lineage>
        <taxon>Bacteria</taxon>
        <taxon>Bacillati</taxon>
        <taxon>Actinomycetota</taxon>
        <taxon>Coriobacteriia</taxon>
        <taxon>Coriobacteriales</taxon>
        <taxon>Coriobacteriaceae</taxon>
        <taxon>Collinsella</taxon>
    </lineage>
</organism>